<accession>A0A140ST77</accession>
<evidence type="ECO:0000313" key="2">
    <source>
        <dbReference type="Proteomes" id="UP000005012"/>
    </source>
</evidence>
<dbReference type="InterPro" id="IPR014710">
    <property type="entry name" value="RmlC-like_jellyroll"/>
</dbReference>
<reference evidence="1 2" key="1">
    <citation type="journal article" date="2012" name="J. Bacteriol.">
        <title>Complete Genome Sequence of Providencia stuartii Clinical Isolate MRSN 2154.</title>
        <authorList>
            <person name="Clifford R.J."/>
            <person name="Hang J."/>
            <person name="Riley M.C."/>
            <person name="Onmus-Leone F."/>
            <person name="Kuschner R.A."/>
            <person name="Lesho E.P."/>
            <person name="Waterman P.E."/>
        </authorList>
    </citation>
    <scope>NUCLEOTIDE SEQUENCE [LARGE SCALE GENOMIC DNA]</scope>
    <source>
        <strain evidence="1 2">MRSN 2154</strain>
    </source>
</reference>
<protein>
    <recommendedName>
        <fullName evidence="3">Various environmental stresses-induced protein</fullName>
    </recommendedName>
</protein>
<proteinExistence type="predicted"/>
<dbReference type="EMBL" id="CP003488">
    <property type="protein sequence ID" value="AFH95773.1"/>
    <property type="molecule type" value="Genomic_DNA"/>
</dbReference>
<dbReference type="SUPFAM" id="SSF51182">
    <property type="entry name" value="RmlC-like cupins"/>
    <property type="match status" value="1"/>
</dbReference>
<dbReference type="InterPro" id="IPR011051">
    <property type="entry name" value="RmlC_Cupin_sf"/>
</dbReference>
<dbReference type="OrthoDB" id="9800082at2"/>
<dbReference type="Gene3D" id="2.60.120.10">
    <property type="entry name" value="Jelly Rolls"/>
    <property type="match status" value="1"/>
</dbReference>
<dbReference type="RefSeq" id="WP_004919326.1">
    <property type="nucleotide sequence ID" value="NC_017731.1"/>
</dbReference>
<dbReference type="Proteomes" id="UP000005012">
    <property type="component" value="Chromosome"/>
</dbReference>
<gene>
    <name evidence="1" type="ordered locus">S70_19900</name>
</gene>
<dbReference type="InterPro" id="IPR010282">
    <property type="entry name" value="Uncharacterised_HutD/Ves"/>
</dbReference>
<dbReference type="PATRIC" id="fig|1157951.4.peg.4006"/>
<dbReference type="Pfam" id="PF05962">
    <property type="entry name" value="HutD"/>
    <property type="match status" value="1"/>
</dbReference>
<dbReference type="GeneID" id="93519500"/>
<dbReference type="HOGENOM" id="CLU_090931_5_0_6"/>
<sequence length="188" mass="20911">MKIKCFDAAELPIEEWQDKCGNSAEVFCWPVASDFSLRVSITQINQSSVLKQHAESEQFCISLDNGQLSIRDQQKTKHSMAKIGDAFHSEGEQLIELELRGSPVRLLNVSVNPERWRVKSHVIAQEQRLPIGQAGIVYVLAGEWDVSGANCKIMAVNQGGWWLPDIGEGHITPRVAGSKLIWVDITAC</sequence>
<name>A0A140ST77_PROSM</name>
<reference evidence="2" key="2">
    <citation type="submission" date="2012-04" db="EMBL/GenBank/DDBJ databases">
        <title>Complete genome sequence of Providencia stuartii clinical isolate MRSN 2154.</title>
        <authorList>
            <person name="Clifford R.J."/>
            <person name="Hang J."/>
            <person name="Riley M.C."/>
            <person name="Onmus-Leone F."/>
            <person name="Kuschner R.A."/>
            <person name="Lesho E.P."/>
            <person name="Waterman P.E."/>
        </authorList>
    </citation>
    <scope>NUCLEOTIDE SEQUENCE [LARGE SCALE GENOMIC DNA]</scope>
    <source>
        <strain evidence="2">MRSN 2154</strain>
    </source>
</reference>
<evidence type="ECO:0000313" key="1">
    <source>
        <dbReference type="EMBL" id="AFH95773.1"/>
    </source>
</evidence>
<dbReference type="KEGG" id="psi:S70_19900"/>
<evidence type="ECO:0008006" key="3">
    <source>
        <dbReference type="Google" id="ProtNLM"/>
    </source>
</evidence>
<organism evidence="1 2">
    <name type="scientific">Providencia stuartii (strain MRSN 2154)</name>
    <dbReference type="NCBI Taxonomy" id="1157951"/>
    <lineage>
        <taxon>Bacteria</taxon>
        <taxon>Pseudomonadati</taxon>
        <taxon>Pseudomonadota</taxon>
        <taxon>Gammaproteobacteria</taxon>
        <taxon>Enterobacterales</taxon>
        <taxon>Morganellaceae</taxon>
        <taxon>Providencia</taxon>
    </lineage>
</organism>
<dbReference type="AlphaFoldDB" id="A0A140ST77"/>